<dbReference type="EMBL" id="KI669570">
    <property type="protein sequence ID" value="ETN15784.1"/>
    <property type="molecule type" value="Genomic_DNA"/>
</dbReference>
<accession>W2QTH9</accession>
<dbReference type="InterPro" id="IPR036397">
    <property type="entry name" value="RNaseH_sf"/>
</dbReference>
<reference evidence="1 2" key="2">
    <citation type="submission" date="2013-11" db="EMBL/GenBank/DDBJ databases">
        <title>The Genome Sequence of Phytophthora parasitica INRA-310.</title>
        <authorList>
            <consortium name="The Broad Institute Genomics Platform"/>
            <person name="Russ C."/>
            <person name="Tyler B."/>
            <person name="Panabieres F."/>
            <person name="Shan W."/>
            <person name="Tripathy S."/>
            <person name="Grunwald N."/>
            <person name="Machado M."/>
            <person name="Johnson C.S."/>
            <person name="Arredondo F."/>
            <person name="Hong C."/>
            <person name="Coffey M."/>
            <person name="Young S.K."/>
            <person name="Zeng Q."/>
            <person name="Gargeya S."/>
            <person name="Fitzgerald M."/>
            <person name="Abouelleil A."/>
            <person name="Alvarado L."/>
            <person name="Chapman S.B."/>
            <person name="Gainer-Dewar J."/>
            <person name="Goldberg J."/>
            <person name="Griggs A."/>
            <person name="Gujja S."/>
            <person name="Hansen M."/>
            <person name="Howarth C."/>
            <person name="Imamovic A."/>
            <person name="Ireland A."/>
            <person name="Larimer J."/>
            <person name="McCowan C."/>
            <person name="Murphy C."/>
            <person name="Pearson M."/>
            <person name="Poon T.W."/>
            <person name="Priest M."/>
            <person name="Roberts A."/>
            <person name="Saif S."/>
            <person name="Shea T."/>
            <person name="Sykes S."/>
            <person name="Wortman J."/>
            <person name="Nusbaum C."/>
            <person name="Birren B."/>
        </authorList>
    </citation>
    <scope>NUCLEOTIDE SEQUENCE [LARGE SCALE GENOMIC DNA]</scope>
    <source>
        <strain evidence="1 2">INRA-310</strain>
    </source>
</reference>
<dbReference type="VEuPathDB" id="FungiDB:PPTG_06985"/>
<reference evidence="2" key="1">
    <citation type="submission" date="2011-12" db="EMBL/GenBank/DDBJ databases">
        <authorList>
            <consortium name="The Broad Institute Genome Sequencing Platform"/>
            <person name="Russ C."/>
            <person name="Tyler B."/>
            <person name="Panabieres F."/>
            <person name="Shan W."/>
            <person name="Tripathy S."/>
            <person name="Grunwald N."/>
            <person name="Machado M."/>
            <person name="Young S.K."/>
            <person name="Zeng Q."/>
            <person name="Gargeya S."/>
            <person name="Fitzgerald M."/>
            <person name="Haas B."/>
            <person name="Abouelleil A."/>
            <person name="Alvarado L."/>
            <person name="Arachchi H.M."/>
            <person name="Berlin A."/>
            <person name="Chapman S.B."/>
            <person name="Gearin G."/>
            <person name="Goldberg J."/>
            <person name="Griggs A."/>
            <person name="Gujja S."/>
            <person name="Hansen M."/>
            <person name="Heiman D."/>
            <person name="Howarth C."/>
            <person name="Larimer J."/>
            <person name="Lui A."/>
            <person name="MacDonald P.J.P."/>
            <person name="McCowen C."/>
            <person name="Montmayeur A."/>
            <person name="Murphy C."/>
            <person name="Neiman D."/>
            <person name="Pearson M."/>
            <person name="Priest M."/>
            <person name="Roberts A."/>
            <person name="Saif S."/>
            <person name="Shea T."/>
            <person name="Sisk P."/>
            <person name="Stolte C."/>
            <person name="Sykes S."/>
            <person name="Wortman J."/>
            <person name="Nusbaum C."/>
            <person name="Birren B."/>
        </authorList>
    </citation>
    <scope>NUCLEOTIDE SEQUENCE [LARGE SCALE GENOMIC DNA]</scope>
    <source>
        <strain evidence="2">INRA-310</strain>
    </source>
</reference>
<dbReference type="Gene3D" id="3.30.420.10">
    <property type="entry name" value="Ribonuclease H-like superfamily/Ribonuclease H"/>
    <property type="match status" value="1"/>
</dbReference>
<dbReference type="PANTHER" id="PTHR33889:SF7">
    <property type="entry name" value="OS04G0681850 PROTEIN"/>
    <property type="match status" value="1"/>
</dbReference>
<evidence type="ECO:0000313" key="1">
    <source>
        <dbReference type="EMBL" id="ETN15784.1"/>
    </source>
</evidence>
<dbReference type="PANTHER" id="PTHR33889">
    <property type="entry name" value="OS04G0681850 PROTEIN"/>
    <property type="match status" value="1"/>
</dbReference>
<organism evidence="1 2">
    <name type="scientific">Phytophthora nicotianae (strain INRA-310)</name>
    <name type="common">Phytophthora parasitica</name>
    <dbReference type="NCBI Taxonomy" id="761204"/>
    <lineage>
        <taxon>Eukaryota</taxon>
        <taxon>Sar</taxon>
        <taxon>Stramenopiles</taxon>
        <taxon>Oomycota</taxon>
        <taxon>Peronosporomycetes</taxon>
        <taxon>Peronosporales</taxon>
        <taxon>Peronosporaceae</taxon>
        <taxon>Phytophthora</taxon>
    </lineage>
</organism>
<gene>
    <name evidence="1" type="ORF">PPTG_06985</name>
</gene>
<dbReference type="Proteomes" id="UP000018817">
    <property type="component" value="Unassembled WGS sequence"/>
</dbReference>
<protein>
    <recommendedName>
        <fullName evidence="3">Transposase Tc1-like domain-containing protein</fullName>
    </recommendedName>
</protein>
<dbReference type="GO" id="GO:0003676">
    <property type="term" value="F:nucleic acid binding"/>
    <property type="evidence" value="ECO:0007669"/>
    <property type="project" value="InterPro"/>
</dbReference>
<dbReference type="RefSeq" id="XP_008899290.1">
    <property type="nucleotide sequence ID" value="XM_008901042.1"/>
</dbReference>
<dbReference type="GeneID" id="20176908"/>
<dbReference type="OrthoDB" id="117816at2759"/>
<proteinExistence type="predicted"/>
<evidence type="ECO:0008006" key="3">
    <source>
        <dbReference type="Google" id="ProtNLM"/>
    </source>
</evidence>
<sequence length="160" mass="18643">MKGLKDLHYRETEAKVGIGEWKGCIKQKSGRKTKDRAEIARIRAVPVEERKPYRRHADAAGISKHLVQALIREGVLKVHSTRIKPYLSGDNKHRRIEHAPTFIGPTTLMFEPMYDIVHVDEKWFHEDDNTRSCFIFDGETALQRSRWESHRKQQWDGSPA</sequence>
<evidence type="ECO:0000313" key="2">
    <source>
        <dbReference type="Proteomes" id="UP000018817"/>
    </source>
</evidence>
<dbReference type="AlphaFoldDB" id="W2QTH9"/>
<name>W2QTH9_PHYN3</name>